<dbReference type="GO" id="GO:0020037">
    <property type="term" value="F:heme binding"/>
    <property type="evidence" value="ECO:0007669"/>
    <property type="project" value="InterPro"/>
</dbReference>
<reference evidence="2" key="1">
    <citation type="journal article" date="2020" name="Nature">
        <title>Giant virus diversity and host interactions through global metagenomics.</title>
        <authorList>
            <person name="Schulz F."/>
            <person name="Roux S."/>
            <person name="Paez-Espino D."/>
            <person name="Jungbluth S."/>
            <person name="Walsh D.A."/>
            <person name="Denef V.J."/>
            <person name="McMahon K.D."/>
            <person name="Konstantinidis K.T."/>
            <person name="Eloe-Fadrosh E.A."/>
            <person name="Kyrpides N.C."/>
            <person name="Woyke T."/>
        </authorList>
    </citation>
    <scope>NUCLEOTIDE SEQUENCE</scope>
    <source>
        <strain evidence="2">GVMAG-M-3300023184-16</strain>
    </source>
</reference>
<dbReference type="AlphaFoldDB" id="A0A6C0HUG2"/>
<organism evidence="2">
    <name type="scientific">viral metagenome</name>
    <dbReference type="NCBI Taxonomy" id="1070528"/>
    <lineage>
        <taxon>unclassified sequences</taxon>
        <taxon>metagenomes</taxon>
        <taxon>organismal metagenomes</taxon>
    </lineage>
</organism>
<dbReference type="InterPro" id="IPR012292">
    <property type="entry name" value="Globin/Proto"/>
</dbReference>
<dbReference type="InterPro" id="IPR009050">
    <property type="entry name" value="Globin-like_sf"/>
</dbReference>
<evidence type="ECO:0000313" key="2">
    <source>
        <dbReference type="EMBL" id="QHT84114.1"/>
    </source>
</evidence>
<dbReference type="GO" id="GO:0019825">
    <property type="term" value="F:oxygen binding"/>
    <property type="evidence" value="ECO:0007669"/>
    <property type="project" value="InterPro"/>
</dbReference>
<dbReference type="EMBL" id="MN740015">
    <property type="protein sequence ID" value="QHT84114.1"/>
    <property type="molecule type" value="Genomic_DNA"/>
</dbReference>
<sequence length="288" mass="32715">MGANSSSIAITDDNNDIKHIQEQLEKKYSVPIEVQVAHYTPSIFPLVPIINPQTNRLCTTSWKLICSKKEKTESGMELTGITLFYNDFYERLKLVDENKKIESILSAHSTGLNKIAEKGAIIIRIVNYVLSITNNDEQTQLRLYNLGKAHTKRLIRPYMYSIFVQNMLYTISNQLGVNATHEVMEAWVNMFSFIMKSMLPMAIKGQTLETEIGINTKSDFSSNEVQSQMLEIKYEKEKLLSSSRSITNRSFYNTKTVLPNSARNGQGTENVYIPKLPVILVGSNEEDL</sequence>
<dbReference type="Gene3D" id="1.10.490.10">
    <property type="entry name" value="Globins"/>
    <property type="match status" value="1"/>
</dbReference>
<dbReference type="CDD" id="cd01040">
    <property type="entry name" value="Mb-like"/>
    <property type="match status" value="1"/>
</dbReference>
<evidence type="ECO:0000259" key="1">
    <source>
        <dbReference type="Pfam" id="PF00042"/>
    </source>
</evidence>
<dbReference type="SUPFAM" id="SSF46458">
    <property type="entry name" value="Globin-like"/>
    <property type="match status" value="1"/>
</dbReference>
<accession>A0A6C0HUG2</accession>
<feature type="domain" description="Globin" evidence="1">
    <location>
        <begin position="113"/>
        <end position="196"/>
    </location>
</feature>
<dbReference type="InterPro" id="IPR000971">
    <property type="entry name" value="Globin"/>
</dbReference>
<protein>
    <recommendedName>
        <fullName evidence="1">Globin domain-containing protein</fullName>
    </recommendedName>
</protein>
<name>A0A6C0HUG2_9ZZZZ</name>
<proteinExistence type="predicted"/>
<dbReference type="Pfam" id="PF00042">
    <property type="entry name" value="Globin"/>
    <property type="match status" value="1"/>
</dbReference>
<dbReference type="InterPro" id="IPR044399">
    <property type="entry name" value="Mb-like_M"/>
</dbReference>